<evidence type="ECO:0000256" key="7">
    <source>
        <dbReference type="ARBA" id="ARBA00023098"/>
    </source>
</evidence>
<evidence type="ECO:0000256" key="6">
    <source>
        <dbReference type="ARBA" id="ARBA00022963"/>
    </source>
</evidence>
<evidence type="ECO:0000256" key="4">
    <source>
        <dbReference type="ARBA" id="ARBA00022729"/>
    </source>
</evidence>
<evidence type="ECO:0000313" key="19">
    <source>
        <dbReference type="EMBL" id="MBN3322787.1"/>
    </source>
</evidence>
<feature type="binding site" evidence="15">
    <location>
        <position position="210"/>
    </location>
    <ligand>
        <name>Ca(2+)</name>
        <dbReference type="ChEBI" id="CHEBI:29108"/>
    </ligand>
</feature>
<dbReference type="InterPro" id="IPR029058">
    <property type="entry name" value="AB_hydrolase_fold"/>
</dbReference>
<keyword evidence="8" id="KW-1015">Disulfide bond</keyword>
<evidence type="ECO:0000256" key="8">
    <source>
        <dbReference type="ARBA" id="ARBA00023157"/>
    </source>
</evidence>
<keyword evidence="15" id="KW-0106">Calcium</keyword>
<dbReference type="Gene3D" id="3.40.50.1820">
    <property type="entry name" value="alpha/beta hydrolase"/>
    <property type="match status" value="1"/>
</dbReference>
<feature type="active site" description="Charge relay system" evidence="14">
    <location>
        <position position="191"/>
    </location>
</feature>
<dbReference type="CDD" id="cd00707">
    <property type="entry name" value="Pancreat_lipase_like"/>
    <property type="match status" value="1"/>
</dbReference>
<dbReference type="Pfam" id="PF00151">
    <property type="entry name" value="Lipase"/>
    <property type="match status" value="1"/>
</dbReference>
<proteinExistence type="inferred from homology"/>
<keyword evidence="6" id="KW-0442">Lipid degradation</keyword>
<comment type="similarity">
    <text evidence="2 16">Belongs to the AB hydrolase superfamily. Lipase family.</text>
</comment>
<protein>
    <recommendedName>
        <fullName evidence="10">Phospholipase A1 member A</fullName>
    </recommendedName>
</protein>
<evidence type="ECO:0000256" key="13">
    <source>
        <dbReference type="ARBA" id="ARBA00048700"/>
    </source>
</evidence>
<feature type="non-terminal residue" evidence="19">
    <location>
        <position position="1"/>
    </location>
</feature>
<dbReference type="SUPFAM" id="SSF53474">
    <property type="entry name" value="alpha/beta-Hydrolases"/>
    <property type="match status" value="1"/>
</dbReference>
<keyword evidence="7" id="KW-0443">Lipid metabolism</keyword>
<dbReference type="AlphaFoldDB" id="A0A8J7NZS8"/>
<dbReference type="InterPro" id="IPR033906">
    <property type="entry name" value="Lipase_N"/>
</dbReference>
<gene>
    <name evidence="19" type="primary">Pla1a</name>
    <name evidence="19" type="ORF">GTO95_0006990</name>
</gene>
<reference evidence="19" key="1">
    <citation type="journal article" date="2021" name="Cell">
        <title>Tracing the genetic footprints of vertebrate landing in non-teleost ray-finned fishes.</title>
        <authorList>
            <person name="Bi X."/>
            <person name="Wang K."/>
            <person name="Yang L."/>
            <person name="Pan H."/>
            <person name="Jiang H."/>
            <person name="Wei Q."/>
            <person name="Fang M."/>
            <person name="Yu H."/>
            <person name="Zhu C."/>
            <person name="Cai Y."/>
            <person name="He Y."/>
            <person name="Gan X."/>
            <person name="Zeng H."/>
            <person name="Yu D."/>
            <person name="Zhu Y."/>
            <person name="Jiang H."/>
            <person name="Qiu Q."/>
            <person name="Yang H."/>
            <person name="Zhang Y.E."/>
            <person name="Wang W."/>
            <person name="Zhu M."/>
            <person name="He S."/>
            <person name="Zhang G."/>
        </authorList>
    </citation>
    <scope>NUCLEOTIDE SEQUENCE</scope>
    <source>
        <strain evidence="19">Allg_001</strain>
    </source>
</reference>
<dbReference type="GO" id="GO:0008970">
    <property type="term" value="F:phospholipase A1 activity"/>
    <property type="evidence" value="ECO:0007669"/>
    <property type="project" value="TreeGrafter"/>
</dbReference>
<evidence type="ECO:0000256" key="10">
    <source>
        <dbReference type="ARBA" id="ARBA00040696"/>
    </source>
</evidence>
<feature type="active site" description="Charge relay system" evidence="14">
    <location>
        <position position="262"/>
    </location>
</feature>
<evidence type="ECO:0000256" key="3">
    <source>
        <dbReference type="ARBA" id="ARBA00022525"/>
    </source>
</evidence>
<evidence type="ECO:0000256" key="15">
    <source>
        <dbReference type="PIRSR" id="PIRSR000865-2"/>
    </source>
</evidence>
<evidence type="ECO:0000256" key="17">
    <source>
        <dbReference type="SAM" id="SignalP"/>
    </source>
</evidence>
<dbReference type="InterPro" id="IPR013818">
    <property type="entry name" value="Lipase"/>
</dbReference>
<evidence type="ECO:0000256" key="9">
    <source>
        <dbReference type="ARBA" id="ARBA00023180"/>
    </source>
</evidence>
<accession>A0A8J7NZS8</accession>
<dbReference type="PANTHER" id="PTHR11610">
    <property type="entry name" value="LIPASE"/>
    <property type="match status" value="1"/>
</dbReference>
<evidence type="ECO:0000256" key="2">
    <source>
        <dbReference type="ARBA" id="ARBA00010701"/>
    </source>
</evidence>
<evidence type="ECO:0000256" key="14">
    <source>
        <dbReference type="PIRSR" id="PIRSR000865-1"/>
    </source>
</evidence>
<keyword evidence="4 17" id="KW-0732">Signal</keyword>
<evidence type="ECO:0000256" key="1">
    <source>
        <dbReference type="ARBA" id="ARBA00004613"/>
    </source>
</evidence>
<comment type="caution">
    <text evidence="19">The sequence shown here is derived from an EMBL/GenBank/DDBJ whole genome shotgun (WGS) entry which is preliminary data.</text>
</comment>
<name>A0A8J7NZS8_ATRSP</name>
<keyword evidence="9" id="KW-0325">Glycoprotein</keyword>
<sequence>MTAIWITLISLGIVSFCDGVYAGNTMQASGKGPAWDCADFRHVTRRVLPKVRFHIQYLLFTRGNRSCATVIGQDSAAHFNVSLPTRVIIHGYRVLGNKPSWINDLVLALLTAGDVNVIVVDWVYEASFAYKLVVNNYKEVAIEISKLISALTKLGSEMESFHLIGISLGAHVAGYVGTLFGGKLGRITALDAASLMFKDADAYDRLDPTDALFVEAIHTDSDKFGTSNPIGHVDFLLNGGKDQPGCGLSRLSSVYRYIICDHMRAVYVYISALNGSCPLAGFPCSSYEDFVGGSCLDCDSHFSGSCPQIGMQDTHGIEVKSFPEHPEVFLMTMPEAPFCAHHILLELEVKPLTMNGKISVTLRSSQRPDTQGKIQLRSNATSFKKVMAHPTALCQIDSIEMMNSGSWWYHQRVIHVEKLCMSELPYRRGKEALCVENIVLRRNHEWSHEFVELYTNNKENCTGW</sequence>
<dbReference type="PIRSF" id="PIRSF000865">
    <property type="entry name" value="Lipoprotein_lipase_LIPH"/>
    <property type="match status" value="1"/>
</dbReference>
<keyword evidence="3" id="KW-0964">Secreted</keyword>
<comment type="catalytic activity">
    <reaction evidence="13">
        <text>1-hexadecanoyl-2-(5Z,8Z,11Z,14Z-eicosatetraenoyl)-sn-glycero-3-phospho-L-serine + H2O = 2-(5Z,8Z,11Z,14Z)-eicosatetraenoyl-sn-glycero-3-phospho-L-serine + hexadecanoate + H(+)</text>
        <dbReference type="Rhea" id="RHEA:41187"/>
        <dbReference type="ChEBI" id="CHEBI:7896"/>
        <dbReference type="ChEBI" id="CHEBI:15377"/>
        <dbReference type="ChEBI" id="CHEBI:15378"/>
        <dbReference type="ChEBI" id="CHEBI:75032"/>
        <dbReference type="ChEBI" id="CHEBI:77830"/>
    </reaction>
    <physiologicalReaction direction="left-to-right" evidence="13">
        <dbReference type="Rhea" id="RHEA:41188"/>
    </physiologicalReaction>
</comment>
<organism evidence="19 20">
    <name type="scientific">Atractosteus spatula</name>
    <name type="common">Alligator gar</name>
    <name type="synonym">Lepisosteus spatula</name>
    <dbReference type="NCBI Taxonomy" id="7917"/>
    <lineage>
        <taxon>Eukaryota</taxon>
        <taxon>Metazoa</taxon>
        <taxon>Chordata</taxon>
        <taxon>Craniata</taxon>
        <taxon>Vertebrata</taxon>
        <taxon>Euteleostomi</taxon>
        <taxon>Actinopterygii</taxon>
        <taxon>Neopterygii</taxon>
        <taxon>Holostei</taxon>
        <taxon>Semionotiformes</taxon>
        <taxon>Lepisosteidae</taxon>
        <taxon>Atractosteus</taxon>
    </lineage>
</organism>
<evidence type="ECO:0000256" key="16">
    <source>
        <dbReference type="RuleBase" id="RU004262"/>
    </source>
</evidence>
<evidence type="ECO:0000256" key="5">
    <source>
        <dbReference type="ARBA" id="ARBA00022801"/>
    </source>
</evidence>
<feature type="binding site" evidence="15">
    <location>
        <position position="207"/>
    </location>
    <ligand>
        <name>Ca(2+)</name>
        <dbReference type="ChEBI" id="CHEBI:29108"/>
    </ligand>
</feature>
<keyword evidence="20" id="KW-1185">Reference proteome</keyword>
<keyword evidence="5" id="KW-0378">Hydrolase</keyword>
<feature type="non-terminal residue" evidence="19">
    <location>
        <position position="464"/>
    </location>
</feature>
<dbReference type="EMBL" id="JAAWVO010061725">
    <property type="protein sequence ID" value="MBN3322787.1"/>
    <property type="molecule type" value="Genomic_DNA"/>
</dbReference>
<dbReference type="PANTHER" id="PTHR11610:SF111">
    <property type="entry name" value="PHOSPHOLIPASE A1 MEMBER A"/>
    <property type="match status" value="1"/>
</dbReference>
<dbReference type="InterPro" id="IPR000734">
    <property type="entry name" value="TAG_lipase"/>
</dbReference>
<comment type="subcellular location">
    <subcellularLocation>
        <location evidence="1">Secreted</location>
    </subcellularLocation>
</comment>
<evidence type="ECO:0000259" key="18">
    <source>
        <dbReference type="Pfam" id="PF00151"/>
    </source>
</evidence>
<dbReference type="Proteomes" id="UP000736164">
    <property type="component" value="Unassembled WGS sequence"/>
</dbReference>
<comment type="catalytic activity">
    <reaction evidence="11">
        <text>1-(9Z-octadecenoyl)-sn-glycero-3-phospho-L-serine + H2O = sn-glycero-3-phospho-L-serine + (9Z)-octadecenoate + H(+)</text>
        <dbReference type="Rhea" id="RHEA:40499"/>
        <dbReference type="ChEBI" id="CHEBI:15377"/>
        <dbReference type="ChEBI" id="CHEBI:15378"/>
        <dbReference type="ChEBI" id="CHEBI:30823"/>
        <dbReference type="ChEBI" id="CHEBI:64765"/>
        <dbReference type="ChEBI" id="CHEBI:74617"/>
    </reaction>
    <physiologicalReaction direction="left-to-right" evidence="11">
        <dbReference type="Rhea" id="RHEA:40500"/>
    </physiologicalReaction>
</comment>
<comment type="catalytic activity">
    <reaction evidence="12">
        <text>1,2-di-(9Z)-octadecenoyl-sn-glycero-3-phospho-L-serine + H2O = 2-(9Z-octadecenoyl)-sn-glycero-3-phospho-L-serine + (9Z)-octadecenoate + H(+)</text>
        <dbReference type="Rhea" id="RHEA:40491"/>
        <dbReference type="ChEBI" id="CHEBI:15377"/>
        <dbReference type="ChEBI" id="CHEBI:15378"/>
        <dbReference type="ChEBI" id="CHEBI:30823"/>
        <dbReference type="ChEBI" id="CHEBI:74905"/>
        <dbReference type="ChEBI" id="CHEBI:77342"/>
    </reaction>
    <physiologicalReaction direction="left-to-right" evidence="12">
        <dbReference type="Rhea" id="RHEA:40492"/>
    </physiologicalReaction>
</comment>
<evidence type="ECO:0000313" key="20">
    <source>
        <dbReference type="Proteomes" id="UP000736164"/>
    </source>
</evidence>
<evidence type="ECO:0000256" key="11">
    <source>
        <dbReference type="ARBA" id="ARBA00048284"/>
    </source>
</evidence>
<feature type="chain" id="PRO_5035228133" description="Phospholipase A1 member A" evidence="17">
    <location>
        <begin position="23"/>
        <end position="464"/>
    </location>
</feature>
<feature type="domain" description="Lipase" evidence="18">
    <location>
        <begin position="38"/>
        <end position="338"/>
    </location>
</feature>
<dbReference type="GO" id="GO:0005615">
    <property type="term" value="C:extracellular space"/>
    <property type="evidence" value="ECO:0007669"/>
    <property type="project" value="TreeGrafter"/>
</dbReference>
<feature type="binding site" evidence="15">
    <location>
        <position position="205"/>
    </location>
    <ligand>
        <name>Ca(2+)</name>
        <dbReference type="ChEBI" id="CHEBI:29108"/>
    </ligand>
</feature>
<feature type="active site" description="Nucleophile" evidence="14">
    <location>
        <position position="167"/>
    </location>
</feature>
<dbReference type="InterPro" id="IPR016272">
    <property type="entry name" value="Lipase_LIPH"/>
</dbReference>
<keyword evidence="15" id="KW-0479">Metal-binding</keyword>
<dbReference type="GO" id="GO:0016042">
    <property type="term" value="P:lipid catabolic process"/>
    <property type="evidence" value="ECO:0007669"/>
    <property type="project" value="UniProtKB-KW"/>
</dbReference>
<dbReference type="PRINTS" id="PR00821">
    <property type="entry name" value="TAGLIPASE"/>
</dbReference>
<evidence type="ECO:0000256" key="12">
    <source>
        <dbReference type="ARBA" id="ARBA00048646"/>
    </source>
</evidence>
<dbReference type="GO" id="GO:0046872">
    <property type="term" value="F:metal ion binding"/>
    <property type="evidence" value="ECO:0007669"/>
    <property type="project" value="UniProtKB-KW"/>
</dbReference>
<feature type="signal peptide" evidence="17">
    <location>
        <begin position="1"/>
        <end position="22"/>
    </location>
</feature>